<organism evidence="1 2">
    <name type="scientific">Candidatus Magnetobacterium casense</name>
    <dbReference type="NCBI Taxonomy" id="1455061"/>
    <lineage>
        <taxon>Bacteria</taxon>
        <taxon>Pseudomonadati</taxon>
        <taxon>Nitrospirota</taxon>
        <taxon>Thermodesulfovibrionia</taxon>
        <taxon>Thermodesulfovibrionales</taxon>
        <taxon>Candidatus Magnetobacteriaceae</taxon>
        <taxon>Candidatus Magnetobacterium</taxon>
    </lineage>
</organism>
<comment type="caution">
    <text evidence="1">The sequence shown here is derived from an EMBL/GenBank/DDBJ whole genome shotgun (WGS) entry which is preliminary data.</text>
</comment>
<dbReference type="EMBL" id="JABXWD010000770">
    <property type="protein sequence ID" value="MBV6343726.1"/>
    <property type="molecule type" value="Genomic_DNA"/>
</dbReference>
<evidence type="ECO:0000313" key="2">
    <source>
        <dbReference type="Proteomes" id="UP001196980"/>
    </source>
</evidence>
<dbReference type="RefSeq" id="WP_218254340.1">
    <property type="nucleotide sequence ID" value="NZ_JABXWD010000770.1"/>
</dbReference>
<keyword evidence="2" id="KW-1185">Reference proteome</keyword>
<sequence length="365" mass="41238">DNAMKKGVIGSGISISEIPDISKEGVFKMLMGESENAVTRWVGKAWQFSKDLTNLRENIMRLASYRYFKDNLKNRSDIYGASKPEEIDAVKNPDDKAAKLARELIGDYGNVSHAGQWIRRHMIPFYSWLEVNAPRYVRLMKNLKHEGKDAGNLGGVMAWKFGKLALKASLLYGAIKIWNAAMFPDEEKELGESGRKQMHIILGRRADGSIRSLRLQGALSDALSWFNLEDLPDDVKDVVSGKVPLSKKLAEMYKGPVEKVFQGMRPVERSMVVEPLMGRSFYPDIWSPRPIRDKLQHILRTWSLDNIYDWAAGKPKRGGDVTGKLLNDLAGLLTYTTDAGESAYYDTIKMTRDYLEKMGEEKPIA</sequence>
<evidence type="ECO:0008006" key="3">
    <source>
        <dbReference type="Google" id="ProtNLM"/>
    </source>
</evidence>
<feature type="non-terminal residue" evidence="1">
    <location>
        <position position="365"/>
    </location>
</feature>
<feature type="non-terminal residue" evidence="1">
    <location>
        <position position="1"/>
    </location>
</feature>
<proteinExistence type="predicted"/>
<protein>
    <recommendedName>
        <fullName evidence="3">Large polyvalent protein associated domain-containing protein</fullName>
    </recommendedName>
</protein>
<gene>
    <name evidence="1" type="ORF">HWQ67_19330</name>
</gene>
<evidence type="ECO:0000313" key="1">
    <source>
        <dbReference type="EMBL" id="MBV6343726.1"/>
    </source>
</evidence>
<dbReference type="Proteomes" id="UP001196980">
    <property type="component" value="Unassembled WGS sequence"/>
</dbReference>
<accession>A0ABS6S4F8</accession>
<reference evidence="1 2" key="1">
    <citation type="journal article" date="2020" name="J Geophys Res Biogeosci">
        <title>Magnetotaxis as an Adaptation to Enable Bacterial Shuttling of Microbial Sulfur and Sulfur Cycling Across Aquatic Oxic#Anoxic Interfaces.</title>
        <authorList>
            <person name="Li J."/>
            <person name="Liu P."/>
            <person name="Wang J."/>
            <person name="Roberts A.P."/>
            <person name="Pan Y."/>
        </authorList>
    </citation>
    <scope>NUCLEOTIDE SEQUENCE [LARGE SCALE GENOMIC DNA]</scope>
    <source>
        <strain evidence="1 2">MYR-1_YQ</strain>
    </source>
</reference>
<name>A0ABS6S4F8_9BACT</name>